<keyword evidence="1" id="KW-0732">Signal</keyword>
<accession>A0A916NJ45</accession>
<evidence type="ECO:0000256" key="1">
    <source>
        <dbReference type="SAM" id="SignalP"/>
    </source>
</evidence>
<dbReference type="AlphaFoldDB" id="A0A916NJ45"/>
<dbReference type="InterPro" id="IPR011040">
    <property type="entry name" value="Sialidase"/>
</dbReference>
<feature type="signal peptide" evidence="1">
    <location>
        <begin position="1"/>
        <end position="23"/>
    </location>
</feature>
<evidence type="ECO:0000259" key="2">
    <source>
        <dbReference type="Pfam" id="PF13088"/>
    </source>
</evidence>
<evidence type="ECO:0000313" key="3">
    <source>
        <dbReference type="EMBL" id="CAG7622339.1"/>
    </source>
</evidence>
<protein>
    <recommendedName>
        <fullName evidence="2">Sialidase domain-containing protein</fullName>
    </recommendedName>
</protein>
<dbReference type="CDD" id="cd15482">
    <property type="entry name" value="Sialidase_non-viral"/>
    <property type="match status" value="1"/>
</dbReference>
<dbReference type="Pfam" id="PF13088">
    <property type="entry name" value="BNR_2"/>
    <property type="match status" value="1"/>
</dbReference>
<sequence length="622" mass="68106">MFTIRRLPAFLAFMLAGSLLVSCETDRLPGTELKDKGDHIVSEMKRTADPNSTSIKISMIEHLNTGAGELNSHESETAGSRLELNIRQYVELNAAQLGTNKAMYPRLKKLADGSYILFYQDGKIGWNIYYVKSNDLVEWTKPRPLFTSYKILNGTDSRCFSTVDAIVLQNGDLLAIASYRANKGYTTLPEHNGLMMRRSGDGGATWEDEKIIYVGPNWEPSMLQLPSGEIQVYFTHVAPKMAVENTLHSSGTAIIRSYDNGATWTPHVTESPYAAHRIAQQYVKTTEKGVKSFTDQMPSAIWLNGGKGIALAMESQLADSKYKISVAYSSDNWAKGLETDEPGPADRSSNMYPGAAPYLAQFPSGETVLAYNEGSSYRLRIGDTGARSFGSDYIPFSGKGYWGATERIGSHALVATMPKVVSVGNSDYKNSIMIGRLYLNHRIDAKKGSITMGGGMDEWNQHTDALFLGSDSQAQATIRSAHDGKNLYLLVERLDRYLMDEDTISIYIGSGDDKQTFYKLDVNVSGVTQISQYANGAYQTLPLGEVKSVAAVNGTVGQEGNNTSGYLVKTALPLSSIAVGGAKMLRFNAILYNKDAGTPKTSDTFTGASLTDQDTWLTIRLE</sequence>
<feature type="domain" description="Sialidase" evidence="2">
    <location>
        <begin position="101"/>
        <end position="271"/>
    </location>
</feature>
<dbReference type="EMBL" id="CAJVAS010000008">
    <property type="protein sequence ID" value="CAG7622339.1"/>
    <property type="molecule type" value="Genomic_DNA"/>
</dbReference>
<reference evidence="3" key="1">
    <citation type="submission" date="2021-06" db="EMBL/GenBank/DDBJ databases">
        <authorList>
            <person name="Criscuolo A."/>
        </authorList>
    </citation>
    <scope>NUCLEOTIDE SEQUENCE</scope>
    <source>
        <strain evidence="3">CIP111600</strain>
    </source>
</reference>
<organism evidence="3 4">
    <name type="scientific">Paenibacillus solanacearum</name>
    <dbReference type="NCBI Taxonomy" id="2048548"/>
    <lineage>
        <taxon>Bacteria</taxon>
        <taxon>Bacillati</taxon>
        <taxon>Bacillota</taxon>
        <taxon>Bacilli</taxon>
        <taxon>Bacillales</taxon>
        <taxon>Paenibacillaceae</taxon>
        <taxon>Paenibacillus</taxon>
    </lineage>
</organism>
<dbReference type="PROSITE" id="PS51257">
    <property type="entry name" value="PROKAR_LIPOPROTEIN"/>
    <property type="match status" value="1"/>
</dbReference>
<dbReference type="Proteomes" id="UP000693672">
    <property type="component" value="Unassembled WGS sequence"/>
</dbReference>
<proteinExistence type="predicted"/>
<gene>
    <name evidence="3" type="ORF">PAESOLCIP111_02416</name>
</gene>
<evidence type="ECO:0000313" key="4">
    <source>
        <dbReference type="Proteomes" id="UP000693672"/>
    </source>
</evidence>
<keyword evidence="4" id="KW-1185">Reference proteome</keyword>
<comment type="caution">
    <text evidence="3">The sequence shown here is derived from an EMBL/GenBank/DDBJ whole genome shotgun (WGS) entry which is preliminary data.</text>
</comment>
<feature type="chain" id="PRO_5039334942" description="Sialidase domain-containing protein" evidence="1">
    <location>
        <begin position="24"/>
        <end position="622"/>
    </location>
</feature>
<name>A0A916NJ45_9BACL</name>